<dbReference type="PANTHER" id="PTHR46865:SF2">
    <property type="entry name" value="MONOOXYGENASE"/>
    <property type="match status" value="1"/>
</dbReference>
<dbReference type="Proteomes" id="UP000023351">
    <property type="component" value="Unassembled WGS sequence"/>
</dbReference>
<dbReference type="InterPro" id="IPR002938">
    <property type="entry name" value="FAD-bd"/>
</dbReference>
<dbReference type="PANTHER" id="PTHR46865">
    <property type="entry name" value="OXIDOREDUCTASE-RELATED"/>
    <property type="match status" value="1"/>
</dbReference>
<proteinExistence type="predicted"/>
<evidence type="ECO:0000313" key="2">
    <source>
        <dbReference type="EMBL" id="EUA70050.1"/>
    </source>
</evidence>
<comment type="caution">
    <text evidence="2">The sequence shown here is derived from an EMBL/GenBank/DDBJ whole genome shotgun (WGS) entry which is preliminary data.</text>
</comment>
<organism evidence="2 3">
    <name type="scientific">Mycobacteroides abscessus subsp. bolletii 1513</name>
    <dbReference type="NCBI Taxonomy" id="1299321"/>
    <lineage>
        <taxon>Bacteria</taxon>
        <taxon>Bacillati</taxon>
        <taxon>Actinomycetota</taxon>
        <taxon>Actinomycetes</taxon>
        <taxon>Mycobacteriales</taxon>
        <taxon>Mycobacteriaceae</taxon>
        <taxon>Mycobacteroides</taxon>
        <taxon>Mycobacteroides abscessus</taxon>
    </lineage>
</organism>
<dbReference type="PRINTS" id="PR00420">
    <property type="entry name" value="RNGMNOXGNASE"/>
</dbReference>
<dbReference type="InterPro" id="IPR036188">
    <property type="entry name" value="FAD/NAD-bd_sf"/>
</dbReference>
<dbReference type="SUPFAM" id="SSF51905">
    <property type="entry name" value="FAD/NAD(P)-binding domain"/>
    <property type="match status" value="1"/>
</dbReference>
<dbReference type="InterPro" id="IPR051704">
    <property type="entry name" value="FAD_aromatic-hydroxylase"/>
</dbReference>
<name>X8DRC5_9MYCO</name>
<reference evidence="2 3" key="1">
    <citation type="submission" date="2013-12" db="EMBL/GenBank/DDBJ databases">
        <authorList>
            <person name="Zelazny A."/>
            <person name="Olivier K."/>
            <person name="Holland S."/>
            <person name="Lenaerts A."/>
            <person name="Ordway D."/>
            <person name="DeGroote M.A."/>
            <person name="Parker T."/>
            <person name="Sizemore C."/>
            <person name="Tallon L.J."/>
            <person name="Sadzewicz L.K."/>
            <person name="Sengamalay N."/>
            <person name="Fraser C.M."/>
            <person name="Hine E."/>
            <person name="Shefchek K.A."/>
            <person name="Das S.P."/>
            <person name="Tettelin H."/>
        </authorList>
    </citation>
    <scope>NUCLEOTIDE SEQUENCE [LARGE SCALE GENOMIC DNA]</scope>
    <source>
        <strain evidence="2 3">1513</strain>
    </source>
</reference>
<dbReference type="Gene3D" id="3.50.50.60">
    <property type="entry name" value="FAD/NAD(P)-binding domain"/>
    <property type="match status" value="1"/>
</dbReference>
<accession>X8DRC5</accession>
<sequence>MRVLISGASIAGPVLAFWLAHYGFEVTVIERSPAPRKSGGHAVDLFKPAMDIIEMMGVLDHVEAHSAGTEVLSIHRAGKRPIDLPEMLIFSAVSERHVEIMRDDLSEILYGASAPGAEYIFGDSITDLADDGAGVRVGFDGAPDQRFDLVVGADGLHSHVRGLVFGPESGYSHWLGQYLAVASIPNYLDLSDRALMYPQVDKMAGMYSAARLSDARAFFLFRTPEPLDYHHRDVGRQKALLGEVYADVGWELPRMLAEIDATDTFYMDSITQLRMDTWSKGRITLVGDAGYCPGRQWVEARAWRSSERMCWQEKSRLPQVITQGPIPPTKRHCGSMSRSVANSHSPHPARSCPRAAWGCALLCTAHESWGICHRH</sequence>
<gene>
    <name evidence="2" type="ORF">I540_2749</name>
</gene>
<dbReference type="Pfam" id="PF01494">
    <property type="entry name" value="FAD_binding_3"/>
    <property type="match status" value="1"/>
</dbReference>
<dbReference type="GO" id="GO:0071949">
    <property type="term" value="F:FAD binding"/>
    <property type="evidence" value="ECO:0007669"/>
    <property type="project" value="InterPro"/>
</dbReference>
<dbReference type="PATRIC" id="fig|1299321.3.peg.2664"/>
<evidence type="ECO:0000259" key="1">
    <source>
        <dbReference type="Pfam" id="PF01494"/>
    </source>
</evidence>
<dbReference type="Gene3D" id="3.30.9.10">
    <property type="entry name" value="D-Amino Acid Oxidase, subunit A, domain 2"/>
    <property type="match status" value="1"/>
</dbReference>
<feature type="domain" description="FAD-binding" evidence="1">
    <location>
        <begin position="2"/>
        <end position="289"/>
    </location>
</feature>
<dbReference type="EMBL" id="JAOJ01000002">
    <property type="protein sequence ID" value="EUA70050.1"/>
    <property type="molecule type" value="Genomic_DNA"/>
</dbReference>
<evidence type="ECO:0000313" key="3">
    <source>
        <dbReference type="Proteomes" id="UP000023351"/>
    </source>
</evidence>
<protein>
    <submittedName>
        <fullName evidence="2">FAD binding domain protein</fullName>
    </submittedName>
</protein>
<dbReference type="AlphaFoldDB" id="X8DRC5"/>